<comment type="caution">
    <text evidence="2">The sequence shown here is derived from an EMBL/GenBank/DDBJ whole genome shotgun (WGS) entry which is preliminary data.</text>
</comment>
<name>A0ABR3EJ94_9AGAR</name>
<accession>A0ABR3EJ94</accession>
<feature type="non-terminal residue" evidence="2">
    <location>
        <position position="1"/>
    </location>
</feature>
<evidence type="ECO:0000256" key="1">
    <source>
        <dbReference type="SAM" id="MobiDB-lite"/>
    </source>
</evidence>
<dbReference type="EMBL" id="JBAHYK010004180">
    <property type="protein sequence ID" value="KAL0562949.1"/>
    <property type="molecule type" value="Genomic_DNA"/>
</dbReference>
<protein>
    <recommendedName>
        <fullName evidence="4">Gag protein</fullName>
    </recommendedName>
</protein>
<dbReference type="Proteomes" id="UP001465976">
    <property type="component" value="Unassembled WGS sequence"/>
</dbReference>
<feature type="compositionally biased region" description="Polar residues" evidence="1">
    <location>
        <begin position="187"/>
        <end position="205"/>
    </location>
</feature>
<evidence type="ECO:0000313" key="2">
    <source>
        <dbReference type="EMBL" id="KAL0562949.1"/>
    </source>
</evidence>
<reference evidence="2 3" key="1">
    <citation type="submission" date="2024-02" db="EMBL/GenBank/DDBJ databases">
        <title>A draft genome for the cacao thread blight pathogen Marasmius crinis-equi.</title>
        <authorList>
            <person name="Cohen S.P."/>
            <person name="Baruah I.K."/>
            <person name="Amoako-Attah I."/>
            <person name="Bukari Y."/>
            <person name="Meinhardt L.W."/>
            <person name="Bailey B.A."/>
        </authorList>
    </citation>
    <scope>NUCLEOTIDE SEQUENCE [LARGE SCALE GENOMIC DNA]</scope>
    <source>
        <strain evidence="2 3">GH-76</strain>
    </source>
</reference>
<keyword evidence="3" id="KW-1185">Reference proteome</keyword>
<organism evidence="2 3">
    <name type="scientific">Marasmius crinis-equi</name>
    <dbReference type="NCBI Taxonomy" id="585013"/>
    <lineage>
        <taxon>Eukaryota</taxon>
        <taxon>Fungi</taxon>
        <taxon>Dikarya</taxon>
        <taxon>Basidiomycota</taxon>
        <taxon>Agaricomycotina</taxon>
        <taxon>Agaricomycetes</taxon>
        <taxon>Agaricomycetidae</taxon>
        <taxon>Agaricales</taxon>
        <taxon>Marasmiineae</taxon>
        <taxon>Marasmiaceae</taxon>
        <taxon>Marasmius</taxon>
    </lineage>
</organism>
<gene>
    <name evidence="2" type="ORF">V5O48_019128</name>
</gene>
<sequence length="363" mass="40560">KMDLFLPHGSRAEKWWEELSEEAKGGGWVAFKKLFLVEFPPREVAKVTESERRKELLALRLKTEELGTKDKETKQWTHNAFADTLLEYARAAGIAETSTDILSVHGTLPSILKKLVKDSAKTWVEFVAAIKALDIEEIKREKETEDRLTALERASSTLITPETPRSKLATTLANTQISITASQQQQRYAPQNRAQGGNDPFSSPSGGRGNLFQRQTPQQNAALRLTEEQRNVLKANIANYTQQPNTEAGEARWLVELVAFGKKWGKVPFHQDMVFPYRPGTLPPGSGECFGCGRAFHPTGGRPCETKPPILDYERKFRNWVQRECRAYQKTVAAAAVNVVEAEDDGNWILAGYEVGKESGSTA</sequence>
<evidence type="ECO:0008006" key="4">
    <source>
        <dbReference type="Google" id="ProtNLM"/>
    </source>
</evidence>
<feature type="region of interest" description="Disordered" evidence="1">
    <location>
        <begin position="180"/>
        <end position="213"/>
    </location>
</feature>
<evidence type="ECO:0000313" key="3">
    <source>
        <dbReference type="Proteomes" id="UP001465976"/>
    </source>
</evidence>
<proteinExistence type="predicted"/>